<name>A0A2M3ZR02_9DIPT</name>
<organism evidence="2">
    <name type="scientific">Anopheles braziliensis</name>
    <dbReference type="NCBI Taxonomy" id="58242"/>
    <lineage>
        <taxon>Eukaryota</taxon>
        <taxon>Metazoa</taxon>
        <taxon>Ecdysozoa</taxon>
        <taxon>Arthropoda</taxon>
        <taxon>Hexapoda</taxon>
        <taxon>Insecta</taxon>
        <taxon>Pterygota</taxon>
        <taxon>Neoptera</taxon>
        <taxon>Endopterygota</taxon>
        <taxon>Diptera</taxon>
        <taxon>Nematocera</taxon>
        <taxon>Culicoidea</taxon>
        <taxon>Culicidae</taxon>
        <taxon>Anophelinae</taxon>
        <taxon>Anopheles</taxon>
    </lineage>
</organism>
<feature type="chain" id="PRO_5014811466" evidence="1">
    <location>
        <begin position="24"/>
        <end position="69"/>
    </location>
</feature>
<accession>A0A2M3ZR02</accession>
<protein>
    <submittedName>
        <fullName evidence="2">Putative secreted peptide</fullName>
    </submittedName>
</protein>
<keyword evidence="1" id="KW-0732">Signal</keyword>
<evidence type="ECO:0000313" key="2">
    <source>
        <dbReference type="EMBL" id="MBW30925.1"/>
    </source>
</evidence>
<reference evidence="2" key="1">
    <citation type="submission" date="2018-01" db="EMBL/GenBank/DDBJ databases">
        <title>An insight into the sialome of Amazonian anophelines.</title>
        <authorList>
            <person name="Ribeiro J.M."/>
            <person name="Scarpassa V."/>
            <person name="Calvo E."/>
        </authorList>
    </citation>
    <scope>NUCLEOTIDE SEQUENCE</scope>
    <source>
        <tissue evidence="2">Salivary glands</tissue>
    </source>
</reference>
<proteinExistence type="predicted"/>
<feature type="signal peptide" evidence="1">
    <location>
        <begin position="1"/>
        <end position="23"/>
    </location>
</feature>
<sequence length="69" mass="8101">MTLLRNSLVTLLPLLLPATLHYSLYIRKQKPYIISNEIVTGQNGDRLLLHHRGSRIFIFLYIQNDISFF</sequence>
<dbReference type="AlphaFoldDB" id="A0A2M3ZR02"/>
<dbReference type="EMBL" id="GGFM01010174">
    <property type="protein sequence ID" value="MBW30925.1"/>
    <property type="molecule type" value="Transcribed_RNA"/>
</dbReference>
<evidence type="ECO:0000256" key="1">
    <source>
        <dbReference type="SAM" id="SignalP"/>
    </source>
</evidence>